<proteinExistence type="predicted"/>
<dbReference type="InterPro" id="IPR037522">
    <property type="entry name" value="HD_GYP_dom"/>
</dbReference>
<dbReference type="Proteomes" id="UP001589813">
    <property type="component" value="Unassembled WGS sequence"/>
</dbReference>
<dbReference type="PANTHER" id="PTHR43155">
    <property type="entry name" value="CYCLIC DI-GMP PHOSPHODIESTERASE PA4108-RELATED"/>
    <property type="match status" value="1"/>
</dbReference>
<reference evidence="3 4" key="1">
    <citation type="submission" date="2024-09" db="EMBL/GenBank/DDBJ databases">
        <authorList>
            <person name="Sun Q."/>
            <person name="Mori K."/>
        </authorList>
    </citation>
    <scope>NUCLEOTIDE SEQUENCE [LARGE SCALE GENOMIC DNA]</scope>
    <source>
        <strain evidence="3 4">KCTC 23315</strain>
    </source>
</reference>
<dbReference type="PANTHER" id="PTHR43155:SF2">
    <property type="entry name" value="CYCLIC DI-GMP PHOSPHODIESTERASE PA4108"/>
    <property type="match status" value="1"/>
</dbReference>
<dbReference type="EMBL" id="JBHLXP010000001">
    <property type="protein sequence ID" value="MFC0048020.1"/>
    <property type="molecule type" value="Genomic_DNA"/>
</dbReference>
<protein>
    <submittedName>
        <fullName evidence="3">HD-GYP domain-containing protein</fullName>
    </submittedName>
</protein>
<dbReference type="PROSITE" id="PS51832">
    <property type="entry name" value="HD_GYP"/>
    <property type="match status" value="1"/>
</dbReference>
<dbReference type="Pfam" id="PF11871">
    <property type="entry name" value="DUF3391"/>
    <property type="match status" value="1"/>
</dbReference>
<dbReference type="InterPro" id="IPR021812">
    <property type="entry name" value="DUF3391"/>
</dbReference>
<gene>
    <name evidence="3" type="ORF">ACFFJP_06935</name>
</gene>
<dbReference type="RefSeq" id="WP_377241814.1">
    <property type="nucleotide sequence ID" value="NZ_JBHLXP010000001.1"/>
</dbReference>
<evidence type="ECO:0000313" key="3">
    <source>
        <dbReference type="EMBL" id="MFC0048020.1"/>
    </source>
</evidence>
<feature type="domain" description="HD-GYP" evidence="2">
    <location>
        <begin position="154"/>
        <end position="350"/>
    </location>
</feature>
<evidence type="ECO:0000313" key="4">
    <source>
        <dbReference type="Proteomes" id="UP001589813"/>
    </source>
</evidence>
<evidence type="ECO:0000259" key="2">
    <source>
        <dbReference type="PROSITE" id="PS51832"/>
    </source>
</evidence>
<dbReference type="Pfam" id="PF13487">
    <property type="entry name" value="HD_5"/>
    <property type="match status" value="1"/>
</dbReference>
<keyword evidence="1" id="KW-0175">Coiled coil</keyword>
<dbReference type="InterPro" id="IPR006675">
    <property type="entry name" value="HDIG_dom"/>
</dbReference>
<dbReference type="NCBIfam" id="TIGR00277">
    <property type="entry name" value="HDIG"/>
    <property type="match status" value="1"/>
</dbReference>
<evidence type="ECO:0000256" key="1">
    <source>
        <dbReference type="SAM" id="Coils"/>
    </source>
</evidence>
<dbReference type="SUPFAM" id="SSF109604">
    <property type="entry name" value="HD-domain/PDEase-like"/>
    <property type="match status" value="1"/>
</dbReference>
<dbReference type="CDD" id="cd00077">
    <property type="entry name" value="HDc"/>
    <property type="match status" value="1"/>
</dbReference>
<sequence>MNFVPNQGCGVSVAKISPSQVKIGYFIQLPVNWMKHPFLTNKFKVENHEQIAIIQTLDLEFVYFFPDKSSVENNDDAAPASELAQHASELRYQLEREKNERIEQAKEQRRQLQRTEKAFEKSMVQVRNVMSKIGSRPLQAVDEATELVHQIADTIINADSLVLHLISQANKEQESIYFHVLNVSVLSMMLAKNLGMTAEQVKLTGLGALFHDIGKLKIPTQILRKTEALTAPEANLLKMHTRYGIELLKLTESFPKTAWPVVEQHHEYLDGTGYPMGLKEAEIDAMAKVVAVVNEFDNLCHPVDVTKARSPHHAMSYLFKTMKGKLGANEMGQLIKMMGVYPPGTIVQLSDDRVGLVMSVNSDQLLYPNVLVYDSQIPRLEAPVISLQEGKLSISKVLKPSALPQAVYEYLNPRAQVSYFIQGNERK</sequence>
<feature type="coiled-coil region" evidence="1">
    <location>
        <begin position="80"/>
        <end position="122"/>
    </location>
</feature>
<dbReference type="Gene3D" id="1.10.3210.10">
    <property type="entry name" value="Hypothetical protein af1432"/>
    <property type="match status" value="1"/>
</dbReference>
<accession>A0ABV6BAX0</accession>
<keyword evidence="4" id="KW-1185">Reference proteome</keyword>
<name>A0ABV6BAX0_9GAMM</name>
<organism evidence="3 4">
    <name type="scientific">Rheinheimera tilapiae</name>
    <dbReference type="NCBI Taxonomy" id="875043"/>
    <lineage>
        <taxon>Bacteria</taxon>
        <taxon>Pseudomonadati</taxon>
        <taxon>Pseudomonadota</taxon>
        <taxon>Gammaproteobacteria</taxon>
        <taxon>Chromatiales</taxon>
        <taxon>Chromatiaceae</taxon>
        <taxon>Rheinheimera</taxon>
    </lineage>
</organism>
<dbReference type="SMART" id="SM00471">
    <property type="entry name" value="HDc"/>
    <property type="match status" value="1"/>
</dbReference>
<dbReference type="InterPro" id="IPR003607">
    <property type="entry name" value="HD/PDEase_dom"/>
</dbReference>
<comment type="caution">
    <text evidence="3">The sequence shown here is derived from an EMBL/GenBank/DDBJ whole genome shotgun (WGS) entry which is preliminary data.</text>
</comment>